<dbReference type="Gramene" id="rna22390">
    <property type="protein sequence ID" value="RHN60152.1"/>
    <property type="gene ID" value="gene22390"/>
</dbReference>
<organism evidence="1">
    <name type="scientific">Medicago truncatula</name>
    <name type="common">Barrel medic</name>
    <name type="synonym">Medicago tribuloides</name>
    <dbReference type="NCBI Taxonomy" id="3880"/>
    <lineage>
        <taxon>Eukaryota</taxon>
        <taxon>Viridiplantae</taxon>
        <taxon>Streptophyta</taxon>
        <taxon>Embryophyta</taxon>
        <taxon>Tracheophyta</taxon>
        <taxon>Spermatophyta</taxon>
        <taxon>Magnoliopsida</taxon>
        <taxon>eudicotyledons</taxon>
        <taxon>Gunneridae</taxon>
        <taxon>Pentapetalae</taxon>
        <taxon>rosids</taxon>
        <taxon>fabids</taxon>
        <taxon>Fabales</taxon>
        <taxon>Fabaceae</taxon>
        <taxon>Papilionoideae</taxon>
        <taxon>50 kb inversion clade</taxon>
        <taxon>NPAAA clade</taxon>
        <taxon>Hologalegina</taxon>
        <taxon>IRL clade</taxon>
        <taxon>Trifolieae</taxon>
        <taxon>Medicago</taxon>
    </lineage>
</organism>
<dbReference type="EMBL" id="PSQE01000004">
    <property type="protein sequence ID" value="RHN60152.1"/>
    <property type="molecule type" value="Genomic_DNA"/>
</dbReference>
<comment type="caution">
    <text evidence="1">The sequence shown here is derived from an EMBL/GenBank/DDBJ whole genome shotgun (WGS) entry which is preliminary data.</text>
</comment>
<proteinExistence type="predicted"/>
<dbReference type="AlphaFoldDB" id="A0A396I3D1"/>
<sequence>MRPASVIILFSSGHFKNQHAITVYIRLRRNCTKSSTKYFR</sequence>
<gene>
    <name evidence="1" type="ORF">MtrunA17_Chr4g0022341</name>
</gene>
<name>A0A396I3D1_MEDTR</name>
<evidence type="ECO:0000313" key="1">
    <source>
        <dbReference type="EMBL" id="RHN60152.1"/>
    </source>
</evidence>
<protein>
    <submittedName>
        <fullName evidence="1">Uncharacterized protein</fullName>
    </submittedName>
</protein>
<accession>A0A396I3D1</accession>
<dbReference type="Proteomes" id="UP000265566">
    <property type="component" value="Chromosome 4"/>
</dbReference>
<reference evidence="1" key="1">
    <citation type="journal article" date="2018" name="Nat. Plants">
        <title>Whole-genome landscape of Medicago truncatula symbiotic genes.</title>
        <authorList>
            <person name="Pecrix Y."/>
            <person name="Gamas P."/>
            <person name="Carrere S."/>
        </authorList>
    </citation>
    <scope>NUCLEOTIDE SEQUENCE</scope>
    <source>
        <tissue evidence="1">Leaves</tissue>
    </source>
</reference>